<dbReference type="PANTHER" id="PTHR32440">
    <property type="entry name" value="PHOSPHATASE DCR2-RELATED-RELATED"/>
    <property type="match status" value="1"/>
</dbReference>
<dbReference type="Gene3D" id="3.60.21.10">
    <property type="match status" value="1"/>
</dbReference>
<evidence type="ECO:0000256" key="1">
    <source>
        <dbReference type="SAM" id="SignalP"/>
    </source>
</evidence>
<keyword evidence="1" id="KW-0732">Signal</keyword>
<evidence type="ECO:0000313" key="3">
    <source>
        <dbReference type="EMBL" id="KAF2030577.1"/>
    </source>
</evidence>
<dbReference type="InterPro" id="IPR004843">
    <property type="entry name" value="Calcineurin-like_PHP"/>
</dbReference>
<dbReference type="InterPro" id="IPR029052">
    <property type="entry name" value="Metallo-depent_PP-like"/>
</dbReference>
<name>A0A9P4HBY9_9PLEO</name>
<dbReference type="GO" id="GO:0005737">
    <property type="term" value="C:cytoplasm"/>
    <property type="evidence" value="ECO:0007669"/>
    <property type="project" value="TreeGrafter"/>
</dbReference>
<sequence length="402" mass="44785">MKRGTFLTFVITFASAAPVIEQGHHKTPRNIPNYPGIQFGSDGKLSISVFSDLHLGEPGGEQKDWKTIGVMSSVLDNERPNMVILNGDMTSCEFVGPDNYNKLIDQVVSPLTERNLPFGATFGNHDWSETCSTLSMSQHMWWDIKGKNGQKLSFTTQSVDGPVEEVGVSNYYIPVYSSSDGGKLSMLLWFFDSKGGRVFQPGKNLDQSTTSYVDDRVASWFQNTRDQFNAQNGRVIPSLAFVHIPVQATRAFQKFGGFGESTTPGLNTEYIGHEDDCPGSDCYNHRDDKFMKALVETQGLMAVFSGHDHGIDWCMKWNKDLPTSPANGNGVHFCFNRHSGFGGYSNWKRGARQIMVEEWKLGKNELDTWIRLEDGSVSGRVTLNATYGIDQYPKVEHVQSSG</sequence>
<organism evidence="3 4">
    <name type="scientific">Setomelanomma holmii</name>
    <dbReference type="NCBI Taxonomy" id="210430"/>
    <lineage>
        <taxon>Eukaryota</taxon>
        <taxon>Fungi</taxon>
        <taxon>Dikarya</taxon>
        <taxon>Ascomycota</taxon>
        <taxon>Pezizomycotina</taxon>
        <taxon>Dothideomycetes</taxon>
        <taxon>Pleosporomycetidae</taxon>
        <taxon>Pleosporales</taxon>
        <taxon>Pleosporineae</taxon>
        <taxon>Phaeosphaeriaceae</taxon>
        <taxon>Setomelanomma</taxon>
    </lineage>
</organism>
<evidence type="ECO:0000259" key="2">
    <source>
        <dbReference type="Pfam" id="PF00149"/>
    </source>
</evidence>
<dbReference type="OrthoDB" id="783096at2759"/>
<protein>
    <submittedName>
        <fullName evidence="3">Metallo-dependent phosphatase</fullName>
    </submittedName>
</protein>
<dbReference type="PANTHER" id="PTHR32440:SF11">
    <property type="entry name" value="METALLOPHOSPHOESTERASE DOMAIN-CONTAINING PROTEIN"/>
    <property type="match status" value="1"/>
</dbReference>
<dbReference type="GO" id="GO:0016788">
    <property type="term" value="F:hydrolase activity, acting on ester bonds"/>
    <property type="evidence" value="ECO:0007669"/>
    <property type="project" value="TreeGrafter"/>
</dbReference>
<evidence type="ECO:0000313" key="4">
    <source>
        <dbReference type="Proteomes" id="UP000799777"/>
    </source>
</evidence>
<dbReference type="CDD" id="cd07383">
    <property type="entry name" value="MPP_Dcr2"/>
    <property type="match status" value="1"/>
</dbReference>
<dbReference type="AlphaFoldDB" id="A0A9P4HBY9"/>
<reference evidence="3" key="1">
    <citation type="journal article" date="2020" name="Stud. Mycol.">
        <title>101 Dothideomycetes genomes: a test case for predicting lifestyles and emergence of pathogens.</title>
        <authorList>
            <person name="Haridas S."/>
            <person name="Albert R."/>
            <person name="Binder M."/>
            <person name="Bloem J."/>
            <person name="Labutti K."/>
            <person name="Salamov A."/>
            <person name="Andreopoulos B."/>
            <person name="Baker S."/>
            <person name="Barry K."/>
            <person name="Bills G."/>
            <person name="Bluhm B."/>
            <person name="Cannon C."/>
            <person name="Castanera R."/>
            <person name="Culley D."/>
            <person name="Daum C."/>
            <person name="Ezra D."/>
            <person name="Gonzalez J."/>
            <person name="Henrissat B."/>
            <person name="Kuo A."/>
            <person name="Liang C."/>
            <person name="Lipzen A."/>
            <person name="Lutzoni F."/>
            <person name="Magnuson J."/>
            <person name="Mondo S."/>
            <person name="Nolan M."/>
            <person name="Ohm R."/>
            <person name="Pangilinan J."/>
            <person name="Park H.-J."/>
            <person name="Ramirez L."/>
            <person name="Alfaro M."/>
            <person name="Sun H."/>
            <person name="Tritt A."/>
            <person name="Yoshinaga Y."/>
            <person name="Zwiers L.-H."/>
            <person name="Turgeon B."/>
            <person name="Goodwin S."/>
            <person name="Spatafora J."/>
            <person name="Crous P."/>
            <person name="Grigoriev I."/>
        </authorList>
    </citation>
    <scope>NUCLEOTIDE SEQUENCE</scope>
    <source>
        <strain evidence="3">CBS 110217</strain>
    </source>
</reference>
<keyword evidence="4" id="KW-1185">Reference proteome</keyword>
<feature type="domain" description="Calcineurin-like phosphoesterase" evidence="2">
    <location>
        <begin position="47"/>
        <end position="309"/>
    </location>
</feature>
<proteinExistence type="predicted"/>
<accession>A0A9P4HBY9</accession>
<gene>
    <name evidence="3" type="ORF">EK21DRAFT_111890</name>
</gene>
<dbReference type="SUPFAM" id="SSF56300">
    <property type="entry name" value="Metallo-dependent phosphatases"/>
    <property type="match status" value="1"/>
</dbReference>
<dbReference type="Pfam" id="PF00149">
    <property type="entry name" value="Metallophos"/>
    <property type="match status" value="1"/>
</dbReference>
<dbReference type="Proteomes" id="UP000799777">
    <property type="component" value="Unassembled WGS sequence"/>
</dbReference>
<feature type="signal peptide" evidence="1">
    <location>
        <begin position="1"/>
        <end position="16"/>
    </location>
</feature>
<dbReference type="EMBL" id="ML978189">
    <property type="protein sequence ID" value="KAF2030577.1"/>
    <property type="molecule type" value="Genomic_DNA"/>
</dbReference>
<feature type="chain" id="PRO_5040149437" evidence="1">
    <location>
        <begin position="17"/>
        <end position="402"/>
    </location>
</feature>
<comment type="caution">
    <text evidence="3">The sequence shown here is derived from an EMBL/GenBank/DDBJ whole genome shotgun (WGS) entry which is preliminary data.</text>
</comment>